<keyword evidence="2" id="KW-0238">DNA-binding</keyword>
<feature type="region of interest" description="Disordered" evidence="5">
    <location>
        <begin position="139"/>
        <end position="193"/>
    </location>
</feature>
<dbReference type="InterPro" id="IPR046347">
    <property type="entry name" value="bZIP_sf"/>
</dbReference>
<evidence type="ECO:0000259" key="6">
    <source>
        <dbReference type="PROSITE" id="PS50217"/>
    </source>
</evidence>
<evidence type="ECO:0000313" key="7">
    <source>
        <dbReference type="EMBL" id="ELT96573.1"/>
    </source>
</evidence>
<feature type="region of interest" description="Disordered" evidence="5">
    <location>
        <begin position="55"/>
        <end position="81"/>
    </location>
</feature>
<keyword evidence="3" id="KW-0804">Transcription</keyword>
<dbReference type="PANTHER" id="PTHR23351:SF24">
    <property type="entry name" value="ACTIVATING TRANSCRIPTION FACTOR 3-RELATED"/>
    <property type="match status" value="1"/>
</dbReference>
<organism evidence="7">
    <name type="scientific">Capitella teleta</name>
    <name type="common">Polychaete worm</name>
    <dbReference type="NCBI Taxonomy" id="283909"/>
    <lineage>
        <taxon>Eukaryota</taxon>
        <taxon>Metazoa</taxon>
        <taxon>Spiralia</taxon>
        <taxon>Lophotrochozoa</taxon>
        <taxon>Annelida</taxon>
        <taxon>Polychaeta</taxon>
        <taxon>Sedentaria</taxon>
        <taxon>Scolecida</taxon>
        <taxon>Capitellidae</taxon>
        <taxon>Capitella</taxon>
    </lineage>
</organism>
<keyword evidence="9" id="KW-1185">Reference proteome</keyword>
<reference evidence="8" key="3">
    <citation type="submission" date="2015-06" db="UniProtKB">
        <authorList>
            <consortium name="EnsemblMetazoa"/>
        </authorList>
    </citation>
    <scope>IDENTIFICATION</scope>
</reference>
<dbReference type="CDD" id="cd14692">
    <property type="entry name" value="bZIP_ATF4"/>
    <property type="match status" value="1"/>
</dbReference>
<sequence>MRVILKCRSKRSGQIAPSDARVVRASNHHNMDLFSQMLSMGEVPNTLQAPIPPTGASFPTGGLGHTSPDYPSATGDFRSSPSPHMYSYSPASPYKMTSFDPVDAKGSISASEGSPLGLEAEELDMTQLEAFVQDQLAQEEANNNVSVKTEPIDDFDDDDSLYGQSSDAFSPSPVQPQPAQRRRGGRPRDPVVFADGVPPIVVIKKERRKEQNRRAARKCREKKKAQTEHVLTDYHRVKIENSHLKDTVTELRRKLRDVEHSWRIHGSKCSTLPTLSMMQ</sequence>
<dbReference type="GO" id="GO:0000981">
    <property type="term" value="F:DNA-binding transcription factor activity, RNA polymerase II-specific"/>
    <property type="evidence" value="ECO:0007669"/>
    <property type="project" value="TreeGrafter"/>
</dbReference>
<dbReference type="GO" id="GO:0005634">
    <property type="term" value="C:nucleus"/>
    <property type="evidence" value="ECO:0007669"/>
    <property type="project" value="TreeGrafter"/>
</dbReference>
<dbReference type="Gene3D" id="1.20.5.170">
    <property type="match status" value="1"/>
</dbReference>
<evidence type="ECO:0000313" key="9">
    <source>
        <dbReference type="Proteomes" id="UP000014760"/>
    </source>
</evidence>
<evidence type="ECO:0000256" key="3">
    <source>
        <dbReference type="ARBA" id="ARBA00023163"/>
    </source>
</evidence>
<gene>
    <name evidence="7" type="ORF">CAPTEDRAFT_188390</name>
</gene>
<feature type="domain" description="BZIP" evidence="6">
    <location>
        <begin position="202"/>
        <end position="259"/>
    </location>
</feature>
<evidence type="ECO:0000256" key="2">
    <source>
        <dbReference type="ARBA" id="ARBA00023125"/>
    </source>
</evidence>
<evidence type="ECO:0000256" key="5">
    <source>
        <dbReference type="SAM" id="MobiDB-lite"/>
    </source>
</evidence>
<keyword evidence="4" id="KW-0175">Coiled coil</keyword>
<evidence type="ECO:0000256" key="4">
    <source>
        <dbReference type="SAM" id="Coils"/>
    </source>
</evidence>
<dbReference type="InterPro" id="IPR004827">
    <property type="entry name" value="bZIP"/>
</dbReference>
<evidence type="ECO:0000256" key="1">
    <source>
        <dbReference type="ARBA" id="ARBA00023015"/>
    </source>
</evidence>
<dbReference type="EMBL" id="KB308794">
    <property type="protein sequence ID" value="ELT96573.1"/>
    <property type="molecule type" value="Genomic_DNA"/>
</dbReference>
<dbReference type="InterPro" id="IPR000837">
    <property type="entry name" value="AP-1"/>
</dbReference>
<proteinExistence type="predicted"/>
<name>R7TRN0_CAPTE</name>
<protein>
    <recommendedName>
        <fullName evidence="6">BZIP domain-containing protein</fullName>
    </recommendedName>
</protein>
<dbReference type="PANTHER" id="PTHR23351">
    <property type="entry name" value="FOS TRANSCRIPTION FACTOR-RELATED"/>
    <property type="match status" value="1"/>
</dbReference>
<dbReference type="STRING" id="283909.R7TRN0"/>
<dbReference type="PROSITE" id="PS50217">
    <property type="entry name" value="BZIP"/>
    <property type="match status" value="1"/>
</dbReference>
<dbReference type="Proteomes" id="UP000014760">
    <property type="component" value="Unassembled WGS sequence"/>
</dbReference>
<dbReference type="EnsemblMetazoa" id="CapteT188390">
    <property type="protein sequence ID" value="CapteP188390"/>
    <property type="gene ID" value="CapteG188390"/>
</dbReference>
<accession>R7TRN0</accession>
<dbReference type="PROSITE" id="PS00036">
    <property type="entry name" value="BZIP_BASIC"/>
    <property type="match status" value="1"/>
</dbReference>
<dbReference type="SMART" id="SM00338">
    <property type="entry name" value="BRLZ"/>
    <property type="match status" value="1"/>
</dbReference>
<dbReference type="HOGENOM" id="CLU_998342_0_0_1"/>
<dbReference type="SUPFAM" id="SSF57959">
    <property type="entry name" value="Leucine zipper domain"/>
    <property type="match status" value="1"/>
</dbReference>
<reference evidence="9" key="1">
    <citation type="submission" date="2012-12" db="EMBL/GenBank/DDBJ databases">
        <authorList>
            <person name="Hellsten U."/>
            <person name="Grimwood J."/>
            <person name="Chapman J.A."/>
            <person name="Shapiro H."/>
            <person name="Aerts A."/>
            <person name="Otillar R.P."/>
            <person name="Terry A.Y."/>
            <person name="Boore J.L."/>
            <person name="Simakov O."/>
            <person name="Marletaz F."/>
            <person name="Cho S.-J."/>
            <person name="Edsinger-Gonzales E."/>
            <person name="Havlak P."/>
            <person name="Kuo D.-H."/>
            <person name="Larsson T."/>
            <person name="Lv J."/>
            <person name="Arendt D."/>
            <person name="Savage R."/>
            <person name="Osoegawa K."/>
            <person name="de Jong P."/>
            <person name="Lindberg D.R."/>
            <person name="Seaver E.C."/>
            <person name="Weisblat D.A."/>
            <person name="Putnam N.H."/>
            <person name="Grigoriev I.V."/>
            <person name="Rokhsar D.S."/>
        </authorList>
    </citation>
    <scope>NUCLEOTIDE SEQUENCE</scope>
    <source>
        <strain evidence="9">I ESC-2004</strain>
    </source>
</reference>
<reference evidence="7 9" key="2">
    <citation type="journal article" date="2013" name="Nature">
        <title>Insights into bilaterian evolution from three spiralian genomes.</title>
        <authorList>
            <person name="Simakov O."/>
            <person name="Marletaz F."/>
            <person name="Cho S.J."/>
            <person name="Edsinger-Gonzales E."/>
            <person name="Havlak P."/>
            <person name="Hellsten U."/>
            <person name="Kuo D.H."/>
            <person name="Larsson T."/>
            <person name="Lv J."/>
            <person name="Arendt D."/>
            <person name="Savage R."/>
            <person name="Osoegawa K."/>
            <person name="de Jong P."/>
            <person name="Grimwood J."/>
            <person name="Chapman J.A."/>
            <person name="Shapiro H."/>
            <person name="Aerts A."/>
            <person name="Otillar R.P."/>
            <person name="Terry A.Y."/>
            <person name="Boore J.L."/>
            <person name="Grigoriev I.V."/>
            <person name="Lindberg D.R."/>
            <person name="Seaver E.C."/>
            <person name="Weisblat D.A."/>
            <person name="Putnam N.H."/>
            <person name="Rokhsar D.S."/>
        </authorList>
    </citation>
    <scope>NUCLEOTIDE SEQUENCE</scope>
    <source>
        <strain evidence="7 9">I ESC-2004</strain>
    </source>
</reference>
<dbReference type="AlphaFoldDB" id="R7TRN0"/>
<dbReference type="GO" id="GO:0000978">
    <property type="term" value="F:RNA polymerase II cis-regulatory region sequence-specific DNA binding"/>
    <property type="evidence" value="ECO:0007669"/>
    <property type="project" value="TreeGrafter"/>
</dbReference>
<keyword evidence="1" id="KW-0805">Transcription regulation</keyword>
<feature type="coiled-coil region" evidence="4">
    <location>
        <begin position="208"/>
        <end position="261"/>
    </location>
</feature>
<dbReference type="EMBL" id="AMQN01011277">
    <property type="status" value="NOT_ANNOTATED_CDS"/>
    <property type="molecule type" value="Genomic_DNA"/>
</dbReference>
<evidence type="ECO:0000313" key="8">
    <source>
        <dbReference type="EnsemblMetazoa" id="CapteP188390"/>
    </source>
</evidence>
<dbReference type="Pfam" id="PF00170">
    <property type="entry name" value="bZIP_1"/>
    <property type="match status" value="1"/>
</dbReference>